<dbReference type="eggNOG" id="COG1433">
    <property type="taxonomic scope" value="Bacteria"/>
</dbReference>
<sequence length="172" mass="16585">MKIAISASGATLDSAFEPRFGRAPGFVLLDSPAATPTYLDNTPQQNLSQGAGIQTAQLLADHGVSVLITGSIGPKAEQALAKSGIQIVTCAAATVAEALEQAHTAPPASEASSPDSSKEAGRGGPAGGGRGMGGGARGRGPGQGGRGMGGGGRGRGPGQGGRGMGGGGGQRR</sequence>
<dbReference type="Proteomes" id="UP000001052">
    <property type="component" value="Chromosome"/>
</dbReference>
<dbReference type="InterPro" id="IPR036105">
    <property type="entry name" value="DiNase_FeMo-co_biosyn_sf"/>
</dbReference>
<evidence type="ECO:0000313" key="3">
    <source>
        <dbReference type="EMBL" id="ACV68538.1"/>
    </source>
</evidence>
<feature type="compositionally biased region" description="Gly residues" evidence="1">
    <location>
        <begin position="122"/>
        <end position="172"/>
    </location>
</feature>
<dbReference type="Gene3D" id="3.30.420.130">
    <property type="entry name" value="Dinitrogenase iron-molybdenum cofactor biosynthesis domain"/>
    <property type="match status" value="1"/>
</dbReference>
<keyword evidence="4" id="KW-1185">Reference proteome</keyword>
<reference evidence="4" key="1">
    <citation type="submission" date="2009-09" db="EMBL/GenBank/DDBJ databases">
        <title>The complete chromosome of Desulfohalobium retbaense DSM 5692.</title>
        <authorList>
            <consortium name="US DOE Joint Genome Institute (JGI-PGF)"/>
            <person name="Lucas S."/>
            <person name="Copeland A."/>
            <person name="Lapidus A."/>
            <person name="Glavina del Rio T."/>
            <person name="Dalin E."/>
            <person name="Tice H."/>
            <person name="Bruce D."/>
            <person name="Goodwin L."/>
            <person name="Pitluck S."/>
            <person name="Kyrpides N."/>
            <person name="Mavromatis K."/>
            <person name="Ivanova N."/>
            <person name="Mikhailova N."/>
            <person name="Munk A.C."/>
            <person name="Brettin T."/>
            <person name="Detter J.C."/>
            <person name="Han C."/>
            <person name="Tapia R."/>
            <person name="Larimer F."/>
            <person name="Land M."/>
            <person name="Hauser L."/>
            <person name="Markowitz V."/>
            <person name="Cheng J.-F."/>
            <person name="Hugenholtz P."/>
            <person name="Woyke T."/>
            <person name="Wu D."/>
            <person name="Spring S."/>
            <person name="Klenk H.-P."/>
            <person name="Eisen J.A."/>
        </authorList>
    </citation>
    <scope>NUCLEOTIDE SEQUENCE [LARGE SCALE GENOMIC DNA]</scope>
    <source>
        <strain evidence="4">DSM 5692</strain>
    </source>
</reference>
<dbReference type="RefSeq" id="WP_015751685.1">
    <property type="nucleotide sequence ID" value="NC_013223.1"/>
</dbReference>
<dbReference type="PANTHER" id="PTHR42983">
    <property type="entry name" value="DINITROGENASE IRON-MOLYBDENUM COFACTOR PROTEIN-RELATED"/>
    <property type="match status" value="1"/>
</dbReference>
<proteinExistence type="predicted"/>
<gene>
    <name evidence="3" type="ordered locus">Dret_1250</name>
</gene>
<reference evidence="3 4" key="2">
    <citation type="journal article" date="2010" name="Stand. Genomic Sci.">
        <title>Complete genome sequence of Desulfohalobium retbaense type strain (HR(100)).</title>
        <authorList>
            <person name="Spring S."/>
            <person name="Nolan M."/>
            <person name="Lapidus A."/>
            <person name="Glavina Del Rio T."/>
            <person name="Copeland A."/>
            <person name="Tice H."/>
            <person name="Cheng J.F."/>
            <person name="Lucas S."/>
            <person name="Land M."/>
            <person name="Chen F."/>
            <person name="Bruce D."/>
            <person name="Goodwin L."/>
            <person name="Pitluck S."/>
            <person name="Ivanova N."/>
            <person name="Mavromatis K."/>
            <person name="Mikhailova N."/>
            <person name="Pati A."/>
            <person name="Chen A."/>
            <person name="Palaniappan K."/>
            <person name="Hauser L."/>
            <person name="Chang Y.J."/>
            <person name="Jeffries C.D."/>
            <person name="Munk C."/>
            <person name="Kiss H."/>
            <person name="Chain P."/>
            <person name="Han C."/>
            <person name="Brettin T."/>
            <person name="Detter J.C."/>
            <person name="Schuler E."/>
            <person name="Goker M."/>
            <person name="Rohde M."/>
            <person name="Bristow J."/>
            <person name="Eisen J.A."/>
            <person name="Markowitz V."/>
            <person name="Hugenholtz P."/>
            <person name="Kyrpides N.C."/>
            <person name="Klenk H.P."/>
        </authorList>
    </citation>
    <scope>NUCLEOTIDE SEQUENCE [LARGE SCALE GENOMIC DNA]</scope>
    <source>
        <strain evidence="3 4">DSM 5692</strain>
    </source>
</reference>
<feature type="compositionally biased region" description="Low complexity" evidence="1">
    <location>
        <begin position="101"/>
        <end position="115"/>
    </location>
</feature>
<feature type="region of interest" description="Disordered" evidence="1">
    <location>
        <begin position="101"/>
        <end position="172"/>
    </location>
</feature>
<dbReference type="PANTHER" id="PTHR42983:SF1">
    <property type="entry name" value="IRON-MOLYBDENUM PROTEIN"/>
    <property type="match status" value="1"/>
</dbReference>
<dbReference type="EMBL" id="CP001734">
    <property type="protein sequence ID" value="ACV68538.1"/>
    <property type="molecule type" value="Genomic_DNA"/>
</dbReference>
<dbReference type="Pfam" id="PF02579">
    <property type="entry name" value="Nitro_FeMo-Co"/>
    <property type="match status" value="1"/>
</dbReference>
<dbReference type="AlphaFoldDB" id="C8X1W6"/>
<evidence type="ECO:0000259" key="2">
    <source>
        <dbReference type="Pfam" id="PF02579"/>
    </source>
</evidence>
<name>C8X1W6_DESRD</name>
<accession>C8X1W6</accession>
<dbReference type="SUPFAM" id="SSF53146">
    <property type="entry name" value="Nitrogenase accessory factor-like"/>
    <property type="match status" value="1"/>
</dbReference>
<dbReference type="CDD" id="cd00851">
    <property type="entry name" value="MTH1175"/>
    <property type="match status" value="1"/>
</dbReference>
<feature type="domain" description="Dinitrogenase iron-molybdenum cofactor biosynthesis" evidence="2">
    <location>
        <begin position="13"/>
        <end position="102"/>
    </location>
</feature>
<evidence type="ECO:0000256" key="1">
    <source>
        <dbReference type="SAM" id="MobiDB-lite"/>
    </source>
</evidence>
<dbReference type="HOGENOM" id="CLU_104194_0_0_7"/>
<dbReference type="KEGG" id="drt:Dret_1250"/>
<dbReference type="InterPro" id="IPR003731">
    <property type="entry name" value="Di-Nase_FeMo-co_biosynth"/>
</dbReference>
<protein>
    <submittedName>
        <fullName evidence="3">Dinitrogenase iron-molybdenum cofactor biosynthesis protein</fullName>
    </submittedName>
</protein>
<dbReference type="InterPro" id="IPR033913">
    <property type="entry name" value="MTH1175_dom"/>
</dbReference>
<evidence type="ECO:0000313" key="4">
    <source>
        <dbReference type="Proteomes" id="UP000001052"/>
    </source>
</evidence>
<dbReference type="OrthoDB" id="9807451at2"/>
<organism evidence="3 4">
    <name type="scientific">Desulfohalobium retbaense (strain ATCC 49708 / DSM 5692 / JCM 16813 / HR100)</name>
    <dbReference type="NCBI Taxonomy" id="485915"/>
    <lineage>
        <taxon>Bacteria</taxon>
        <taxon>Pseudomonadati</taxon>
        <taxon>Thermodesulfobacteriota</taxon>
        <taxon>Desulfovibrionia</taxon>
        <taxon>Desulfovibrionales</taxon>
        <taxon>Desulfohalobiaceae</taxon>
        <taxon>Desulfohalobium</taxon>
    </lineage>
</organism>
<dbReference type="STRING" id="485915.Dret_1250"/>